<comment type="caution">
    <text evidence="3">The sequence shown here is derived from an EMBL/GenBank/DDBJ whole genome shotgun (WGS) entry which is preliminary data.</text>
</comment>
<dbReference type="InterPro" id="IPR001683">
    <property type="entry name" value="PX_dom"/>
</dbReference>
<dbReference type="InterPro" id="IPR036871">
    <property type="entry name" value="PX_dom_sf"/>
</dbReference>
<evidence type="ECO:0000313" key="3">
    <source>
        <dbReference type="EMBL" id="OQE09442.1"/>
    </source>
</evidence>
<gene>
    <name evidence="3" type="ORF">PENVUL_c006G09359</name>
</gene>
<dbReference type="InterPro" id="IPR047168">
    <property type="entry name" value="LEC1-like"/>
</dbReference>
<feature type="compositionally biased region" description="Low complexity" evidence="1">
    <location>
        <begin position="260"/>
        <end position="283"/>
    </location>
</feature>
<dbReference type="InterPro" id="IPR024554">
    <property type="entry name" value="LEC1-like_C"/>
</dbReference>
<dbReference type="GO" id="GO:0035091">
    <property type="term" value="F:phosphatidylinositol binding"/>
    <property type="evidence" value="ECO:0007669"/>
    <property type="project" value="InterPro"/>
</dbReference>
<dbReference type="STRING" id="29845.A0A1V6S5X8"/>
<keyword evidence="4" id="KW-1185">Reference proteome</keyword>
<dbReference type="SUPFAM" id="SSF64268">
    <property type="entry name" value="PX domain"/>
    <property type="match status" value="1"/>
</dbReference>
<dbReference type="AlphaFoldDB" id="A0A1V6S5X8"/>
<sequence length="908" mass="103505">MPEIQSLAPALNVKGDVDATPPGQVLTGKQEHYLKRELISREVRGEISELNSPTALQRFGAPFRSEFGEVAPVDSELPILRYIFVHHVRNFPFLDQAREKEFWQDKLQVFLESFANKHVSSSEDRLEETKRRKLARKCEKLVELMMVSGVPTASGYEERIQFSEMEIVERGAQDSGLLFNTPEGNSINGWDVNVAAVRTTSVKRTVRYHQHAEFIIRVRHHDKKEIHIGRRYGEFVKLHKRLRTELPGKQLPPLPRKNKTSTSSWWGSSADDDASSISSLSTLETNAPEDRLSAPTLAPGSVRRSISRGSMRSTKSPRTSTSDVSRASVLYREEQRVSLRAFLRTVLQNKRIAESKAMEEFLTAHPIELNEEELNDVQKRKAMDAVRIEEQKRFYEIARQRAAELDVYMERFRRDIVESNGLTKLFGEIREKSSIQDLSPQYQKFAEWLRIEVAATIYHLFLAEDNSPELFAQAKRIHGLVPYTLMKNVIRIANPAAVMSGVLDLFMAQPFGSRSLLQRIFSLTLNEGIKDFQRSIDSLASKVGDTVLTQKLKSFADAPEDIKNEIRDEAVTDDVDIIVAILRSELLSPELTVEQIGKVFNGYVAWNYAVENVDLEMQQGAQWFAHMKQLLKLYTRQRDKAMMLGIIEEPVTLQLFRDLFTIFYEPLVRVYKSANVYSSITDFAHFADDAINVIESAQRQDASADPNQTVQAFIDLCARHEHNFYKFIHEVHQHDNGLFQSLMGWIEEILDFLRNGPTGGKMDINALFQGSAAVGQIDKDLALTEINQLIKWHEDRKRWHLNKTRQKMAAEGNSAETIPGVATFRGSDFGLDEGDLEDLTISDEASDASDEDSADEDMDDPIAVERRRRIKKQDQLRRTAGEPVKPEVTEILKLTEPFSAMLRHVLAD</sequence>
<dbReference type="PANTHER" id="PTHR47185">
    <property type="entry name" value="PX DOMAIN-CONTAINING PROTEIN YPR097W"/>
    <property type="match status" value="1"/>
</dbReference>
<feature type="compositionally biased region" description="Acidic residues" evidence="1">
    <location>
        <begin position="844"/>
        <end position="862"/>
    </location>
</feature>
<dbReference type="Pfam" id="PF12828">
    <property type="entry name" value="PXB"/>
    <property type="match status" value="1"/>
</dbReference>
<dbReference type="PANTHER" id="PTHR47185:SF1">
    <property type="entry name" value="PX DOMAIN-CONTAINING PROTEIN YPR097W"/>
    <property type="match status" value="1"/>
</dbReference>
<dbReference type="SMART" id="SM00312">
    <property type="entry name" value="PX"/>
    <property type="match status" value="1"/>
</dbReference>
<feature type="region of interest" description="Disordered" evidence="1">
    <location>
        <begin position="246"/>
        <end position="324"/>
    </location>
</feature>
<proteinExistence type="predicted"/>
<dbReference type="InterPro" id="IPR024555">
    <property type="entry name" value="PX-associated"/>
</dbReference>
<feature type="domain" description="PX" evidence="2">
    <location>
        <begin position="192"/>
        <end position="369"/>
    </location>
</feature>
<dbReference type="EMBL" id="MDYP01000006">
    <property type="protein sequence ID" value="OQE09442.1"/>
    <property type="molecule type" value="Genomic_DNA"/>
</dbReference>
<evidence type="ECO:0000313" key="4">
    <source>
        <dbReference type="Proteomes" id="UP000191518"/>
    </source>
</evidence>
<feature type="region of interest" description="Disordered" evidence="1">
    <location>
        <begin position="844"/>
        <end position="887"/>
    </location>
</feature>
<dbReference type="Proteomes" id="UP000191518">
    <property type="component" value="Unassembled WGS sequence"/>
</dbReference>
<organism evidence="3 4">
    <name type="scientific">Penicillium vulpinum</name>
    <dbReference type="NCBI Taxonomy" id="29845"/>
    <lineage>
        <taxon>Eukaryota</taxon>
        <taxon>Fungi</taxon>
        <taxon>Dikarya</taxon>
        <taxon>Ascomycota</taxon>
        <taxon>Pezizomycotina</taxon>
        <taxon>Eurotiomycetes</taxon>
        <taxon>Eurotiomycetidae</taxon>
        <taxon>Eurotiales</taxon>
        <taxon>Aspergillaceae</taxon>
        <taxon>Penicillium</taxon>
    </lineage>
</organism>
<reference evidence="4" key="1">
    <citation type="journal article" date="2017" name="Nat. Microbiol.">
        <title>Global analysis of biosynthetic gene clusters reveals vast potential of secondary metabolite production in Penicillium species.</title>
        <authorList>
            <person name="Nielsen J.C."/>
            <person name="Grijseels S."/>
            <person name="Prigent S."/>
            <person name="Ji B."/>
            <person name="Dainat J."/>
            <person name="Nielsen K.F."/>
            <person name="Frisvad J.C."/>
            <person name="Workman M."/>
            <person name="Nielsen J."/>
        </authorList>
    </citation>
    <scope>NUCLEOTIDE SEQUENCE [LARGE SCALE GENOMIC DNA]</scope>
    <source>
        <strain evidence="4">IBT 29486</strain>
    </source>
</reference>
<dbReference type="OrthoDB" id="2117459at2759"/>
<protein>
    <recommendedName>
        <fullName evidence="2">PX domain-containing protein</fullName>
    </recommendedName>
</protein>
<feature type="compositionally biased region" description="Basic and acidic residues" evidence="1">
    <location>
        <begin position="872"/>
        <end position="887"/>
    </location>
</feature>
<dbReference type="PROSITE" id="PS50195">
    <property type="entry name" value="PX"/>
    <property type="match status" value="1"/>
</dbReference>
<evidence type="ECO:0000256" key="1">
    <source>
        <dbReference type="SAM" id="MobiDB-lite"/>
    </source>
</evidence>
<dbReference type="Pfam" id="PF00787">
    <property type="entry name" value="PX"/>
    <property type="match status" value="1"/>
</dbReference>
<dbReference type="Gene3D" id="3.30.1520.10">
    <property type="entry name" value="Phox-like domain"/>
    <property type="match status" value="1"/>
</dbReference>
<accession>A0A1V6S5X8</accession>
<name>A0A1V6S5X8_9EURO</name>
<evidence type="ECO:0000259" key="2">
    <source>
        <dbReference type="PROSITE" id="PS50195"/>
    </source>
</evidence>
<feature type="compositionally biased region" description="Polar residues" evidence="1">
    <location>
        <begin position="307"/>
        <end position="324"/>
    </location>
</feature>
<dbReference type="Pfam" id="PF12825">
    <property type="entry name" value="DUF3818"/>
    <property type="match status" value="1"/>
</dbReference>
<dbReference type="CDD" id="cd06869">
    <property type="entry name" value="PX_UP2_fungi"/>
    <property type="match status" value="1"/>
</dbReference>